<keyword evidence="1" id="KW-0732">Signal</keyword>
<sequence precursor="true">MRMPKRNVALAAGLLLALFAATTAVTFNHEHDERTADFVPQPVVWAVNLLADAWNGSQAQALYRRWDGHIADFCANPSHRH</sequence>
<name>A0A517PB05_9PLAN</name>
<feature type="chain" id="PRO_5022178259" evidence="1">
    <location>
        <begin position="27"/>
        <end position="81"/>
    </location>
</feature>
<dbReference type="EMBL" id="CP036265">
    <property type="protein sequence ID" value="QDT16563.1"/>
    <property type="molecule type" value="Genomic_DNA"/>
</dbReference>
<keyword evidence="3" id="KW-1185">Reference proteome</keyword>
<dbReference type="AlphaFoldDB" id="A0A517PB05"/>
<dbReference type="Proteomes" id="UP000318741">
    <property type="component" value="Chromosome"/>
</dbReference>
<feature type="signal peptide" evidence="1">
    <location>
        <begin position="1"/>
        <end position="26"/>
    </location>
</feature>
<evidence type="ECO:0000313" key="3">
    <source>
        <dbReference type="Proteomes" id="UP000318741"/>
    </source>
</evidence>
<reference evidence="2 3" key="1">
    <citation type="submission" date="2019-02" db="EMBL/GenBank/DDBJ databases">
        <title>Deep-cultivation of Planctomycetes and their phenomic and genomic characterization uncovers novel biology.</title>
        <authorList>
            <person name="Wiegand S."/>
            <person name="Jogler M."/>
            <person name="Boedeker C."/>
            <person name="Pinto D."/>
            <person name="Vollmers J."/>
            <person name="Rivas-Marin E."/>
            <person name="Kohn T."/>
            <person name="Peeters S.H."/>
            <person name="Heuer A."/>
            <person name="Rast P."/>
            <person name="Oberbeckmann S."/>
            <person name="Bunk B."/>
            <person name="Jeske O."/>
            <person name="Meyerdierks A."/>
            <person name="Storesund J.E."/>
            <person name="Kallscheuer N."/>
            <person name="Luecker S."/>
            <person name="Lage O.M."/>
            <person name="Pohl T."/>
            <person name="Merkel B.J."/>
            <person name="Hornburger P."/>
            <person name="Mueller R.-W."/>
            <person name="Bruemmer F."/>
            <person name="Labrenz M."/>
            <person name="Spormann A.M."/>
            <person name="Op den Camp H."/>
            <person name="Overmann J."/>
            <person name="Amann R."/>
            <person name="Jetten M.S.M."/>
            <person name="Mascher T."/>
            <person name="Medema M.H."/>
            <person name="Devos D.P."/>
            <person name="Kaster A.-K."/>
            <person name="Ovreas L."/>
            <person name="Rohde M."/>
            <person name="Galperin M.Y."/>
            <person name="Jogler C."/>
        </authorList>
    </citation>
    <scope>NUCLEOTIDE SEQUENCE [LARGE SCALE GENOMIC DNA]</scope>
    <source>
        <strain evidence="2 3">CA12</strain>
    </source>
</reference>
<dbReference type="KEGG" id="acaf:CA12_26690"/>
<evidence type="ECO:0000313" key="2">
    <source>
        <dbReference type="EMBL" id="QDT16563.1"/>
    </source>
</evidence>
<gene>
    <name evidence="2" type="ORF">CA12_26690</name>
</gene>
<proteinExistence type="predicted"/>
<evidence type="ECO:0000256" key="1">
    <source>
        <dbReference type="SAM" id="SignalP"/>
    </source>
</evidence>
<organism evidence="2 3">
    <name type="scientific">Alienimonas californiensis</name>
    <dbReference type="NCBI Taxonomy" id="2527989"/>
    <lineage>
        <taxon>Bacteria</taxon>
        <taxon>Pseudomonadati</taxon>
        <taxon>Planctomycetota</taxon>
        <taxon>Planctomycetia</taxon>
        <taxon>Planctomycetales</taxon>
        <taxon>Planctomycetaceae</taxon>
        <taxon>Alienimonas</taxon>
    </lineage>
</organism>
<accession>A0A517PB05</accession>
<protein>
    <submittedName>
        <fullName evidence="2">Uncharacterized protein</fullName>
    </submittedName>
</protein>